<evidence type="ECO:0000313" key="2">
    <source>
        <dbReference type="EMBL" id="SGZ50801.1"/>
    </source>
</evidence>
<feature type="compositionally biased region" description="Pro residues" evidence="1">
    <location>
        <begin position="477"/>
        <end position="489"/>
    </location>
</feature>
<evidence type="ECO:0000313" key="3">
    <source>
        <dbReference type="Proteomes" id="UP000182259"/>
    </source>
</evidence>
<evidence type="ECO:0000256" key="1">
    <source>
        <dbReference type="SAM" id="MobiDB-lite"/>
    </source>
</evidence>
<dbReference type="GO" id="GO:0019888">
    <property type="term" value="F:protein phosphatase regulator activity"/>
    <property type="evidence" value="ECO:0007669"/>
    <property type="project" value="InterPro"/>
</dbReference>
<sequence>MASSEFGDSVVLHHVPQNFDSLDARVVQYKYAIVKLQRLINSIDGILDRTSGSTNNLVLVQYIIYLSATVFAINESGFGQRLASLEAFRALKPSNITISQVVTHVAYDMKDHPIIPLETLPSPLAAANCLKSFRASCLNCLDGYQKRYANALREIQNSAYMGDLDALFNSLFFDRELDIDLTLRCSKISPSFMLPLESKDVVTDPDFDEASLIDMDLYGLFTLTLQMSRMLARIKPQIAKYRDLKLTQRNLQDASFKAIPQYEYSLHRILFWALRLNDLYSIIRRFGRQIFLGNLEHLQDAKFLSQMPNGAFFKNSILKDIDEYFNTSKKNGILIATITRFIRMNSKYDIKAPNVLEFVGFIQQGFTYIEALNKKFQEFGLNWIAGELSFRRMHDLPISNLGKLNSMLQDEVSRDLRLKREAALKSERGKAKHITKPVARPSKPSPSTSSAGVTSPQSSLSSSNVGSPLVSQSTSPAPIPAPIKLPTIPPKAGDKVNPPPSLSKLVVTRTSRSSSVSSSNDSNPSSPRISSPSKGAATKKLASPSTDASFTGPRRPQSMIFLNSNSSASSITSLQTQSTSPIDKNKIVNTTAGGRRRSNSQPLSFNASATALKQAAAAKDSGLRSPSGSIRRTPSIGMKPTNSLPQSPLAAKTNQLNVVNETEFEPPTVKLTANQKFQQHLREASRSGALNTQEKETFTNVLFDPNNPSALKLKRYVDPPKPQAAPVVEEKPRINPQEVVESAARASLKKAHNLRPTVAQVTKLNTQRNSVLLHMPGASTLRRASGESFSSELSDGSSRSTPTGVSSTTGDENSICKKVRFTGVPQYTPAEDAPSTHSSRILKNFAAFKMPLINRGARAAFKKKDELFKKEESILFKQQLHPGSNTIQAPVQQSGSYVPVPPPQRLSGFR</sequence>
<gene>
    <name evidence="2" type="ORF">SAMEA4029009_CIC11G00000005520</name>
</gene>
<reference evidence="2 3" key="1">
    <citation type="submission" date="2016-10" db="EMBL/GenBank/DDBJ databases">
        <authorList>
            <person name="de Groot N.N."/>
        </authorList>
    </citation>
    <scope>NUCLEOTIDE SEQUENCE [LARGE SCALE GENOMIC DNA]</scope>
    <source>
        <strain evidence="2 3">PYCC 4715</strain>
    </source>
</reference>
<dbReference type="PRINTS" id="PR02082">
    <property type="entry name" value="GLC7IP4"/>
</dbReference>
<feature type="compositionally biased region" description="Polar residues" evidence="1">
    <location>
        <begin position="882"/>
        <end position="896"/>
    </location>
</feature>
<feature type="region of interest" description="Disordered" evidence="1">
    <location>
        <begin position="882"/>
        <end position="910"/>
    </location>
</feature>
<feature type="region of interest" description="Disordered" evidence="1">
    <location>
        <begin position="423"/>
        <end position="603"/>
    </location>
</feature>
<feature type="compositionally biased region" description="Low complexity" evidence="1">
    <location>
        <begin position="506"/>
        <end position="533"/>
    </location>
</feature>
<dbReference type="EMBL" id="LT635764">
    <property type="protein sequence ID" value="SGZ50801.1"/>
    <property type="molecule type" value="Genomic_DNA"/>
</dbReference>
<proteinExistence type="predicted"/>
<feature type="region of interest" description="Disordered" evidence="1">
    <location>
        <begin position="616"/>
        <end position="648"/>
    </location>
</feature>
<accession>A0A1L0BHC2</accession>
<feature type="compositionally biased region" description="Polar residues" evidence="1">
    <location>
        <begin position="801"/>
        <end position="812"/>
    </location>
</feature>
<feature type="compositionally biased region" description="Low complexity" evidence="1">
    <location>
        <begin position="786"/>
        <end position="800"/>
    </location>
</feature>
<name>A0A1L0BHC2_9ASCO</name>
<dbReference type="AlphaFoldDB" id="A0A1L0BHC2"/>
<feature type="compositionally biased region" description="Polar residues" evidence="1">
    <location>
        <begin position="445"/>
        <end position="454"/>
    </location>
</feature>
<feature type="compositionally biased region" description="Low complexity" evidence="1">
    <location>
        <begin position="558"/>
        <end position="580"/>
    </location>
</feature>
<dbReference type="Proteomes" id="UP000182259">
    <property type="component" value="Chromosome I"/>
</dbReference>
<dbReference type="GO" id="GO:0005737">
    <property type="term" value="C:cytoplasm"/>
    <property type="evidence" value="ECO:0007669"/>
    <property type="project" value="InterPro"/>
</dbReference>
<feature type="compositionally biased region" description="Low complexity" evidence="1">
    <location>
        <begin position="455"/>
        <end position="473"/>
    </location>
</feature>
<dbReference type="InterPro" id="IPR026241">
    <property type="entry name" value="GIP4"/>
</dbReference>
<protein>
    <submittedName>
        <fullName evidence="2">CIC11C00000005520</fullName>
    </submittedName>
</protein>
<dbReference type="GO" id="GO:0008157">
    <property type="term" value="F:protein phosphatase 1 binding"/>
    <property type="evidence" value="ECO:0007669"/>
    <property type="project" value="InterPro"/>
</dbReference>
<feature type="region of interest" description="Disordered" evidence="1">
    <location>
        <begin position="782"/>
        <end position="812"/>
    </location>
</feature>
<organism evidence="2 3">
    <name type="scientific">Sungouiella intermedia</name>
    <dbReference type="NCBI Taxonomy" id="45354"/>
    <lineage>
        <taxon>Eukaryota</taxon>
        <taxon>Fungi</taxon>
        <taxon>Dikarya</taxon>
        <taxon>Ascomycota</taxon>
        <taxon>Saccharomycotina</taxon>
        <taxon>Pichiomycetes</taxon>
        <taxon>Metschnikowiaceae</taxon>
        <taxon>Sungouiella</taxon>
    </lineage>
</organism>